<dbReference type="InterPro" id="IPR006073">
    <property type="entry name" value="GTP-bd"/>
</dbReference>
<dbReference type="Gene3D" id="3.40.50.300">
    <property type="entry name" value="P-loop containing nucleotide triphosphate hydrolases"/>
    <property type="match status" value="1"/>
</dbReference>
<feature type="region of interest" description="Disordered" evidence="6">
    <location>
        <begin position="2390"/>
        <end position="2424"/>
    </location>
</feature>
<name>A0A8H5GWU7_9AGAR</name>
<keyword evidence="5" id="KW-0175">Coiled coil</keyword>
<dbReference type="CDD" id="cd00882">
    <property type="entry name" value="Ras_like_GTPase"/>
    <property type="match status" value="1"/>
</dbReference>
<feature type="compositionally biased region" description="Basic and acidic residues" evidence="6">
    <location>
        <begin position="416"/>
        <end position="442"/>
    </location>
</feature>
<dbReference type="InterPro" id="IPR045227">
    <property type="entry name" value="WDR18/Ipi3/RID3"/>
</dbReference>
<comment type="function">
    <text evidence="4">Component of the RIX1 complex required for processing of ITS2 sequences from 35S pre-rRNA.</text>
</comment>
<feature type="compositionally biased region" description="Low complexity" evidence="6">
    <location>
        <begin position="1845"/>
        <end position="1856"/>
    </location>
</feature>
<feature type="compositionally biased region" description="Basic and acidic residues" evidence="6">
    <location>
        <begin position="534"/>
        <end position="553"/>
    </location>
</feature>
<reference evidence="8 9" key="1">
    <citation type="journal article" date="2020" name="ISME J.">
        <title>Uncovering the hidden diversity of litter-decomposition mechanisms in mushroom-forming fungi.</title>
        <authorList>
            <person name="Floudas D."/>
            <person name="Bentzer J."/>
            <person name="Ahren D."/>
            <person name="Johansson T."/>
            <person name="Persson P."/>
            <person name="Tunlid A."/>
        </authorList>
    </citation>
    <scope>NUCLEOTIDE SEQUENCE [LARGE SCALE GENOMIC DNA]</scope>
    <source>
        <strain evidence="8 9">CBS 406.79</strain>
    </source>
</reference>
<feature type="compositionally biased region" description="Acidic residues" evidence="6">
    <location>
        <begin position="1791"/>
        <end position="1804"/>
    </location>
</feature>
<feature type="compositionally biased region" description="Polar residues" evidence="6">
    <location>
        <begin position="323"/>
        <end position="332"/>
    </location>
</feature>
<dbReference type="GO" id="GO:0005525">
    <property type="term" value="F:GTP binding"/>
    <property type="evidence" value="ECO:0007669"/>
    <property type="project" value="InterPro"/>
</dbReference>
<feature type="compositionally biased region" description="Acidic residues" evidence="6">
    <location>
        <begin position="763"/>
        <end position="774"/>
    </location>
</feature>
<dbReference type="SUPFAM" id="SSF50978">
    <property type="entry name" value="WD40 repeat-like"/>
    <property type="match status" value="1"/>
</dbReference>
<dbReference type="GO" id="GO:0120330">
    <property type="term" value="C:rixosome complex"/>
    <property type="evidence" value="ECO:0007669"/>
    <property type="project" value="UniProtKB-UniRule"/>
</dbReference>
<proteinExistence type="inferred from homology"/>
<feature type="region of interest" description="Disordered" evidence="6">
    <location>
        <begin position="1449"/>
        <end position="1507"/>
    </location>
</feature>
<feature type="region of interest" description="Disordered" evidence="6">
    <location>
        <begin position="299"/>
        <end position="907"/>
    </location>
</feature>
<dbReference type="InterPro" id="IPR027417">
    <property type="entry name" value="P-loop_NTPase"/>
</dbReference>
<accession>A0A8H5GWU7</accession>
<evidence type="ECO:0000256" key="1">
    <source>
        <dbReference type="ARBA" id="ARBA00010143"/>
    </source>
</evidence>
<feature type="compositionally biased region" description="Basic and acidic residues" evidence="6">
    <location>
        <begin position="775"/>
        <end position="792"/>
    </location>
</feature>
<feature type="region of interest" description="Disordered" evidence="6">
    <location>
        <begin position="1788"/>
        <end position="1828"/>
    </location>
</feature>
<feature type="compositionally biased region" description="Low complexity" evidence="6">
    <location>
        <begin position="1298"/>
        <end position="1317"/>
    </location>
</feature>
<evidence type="ECO:0000256" key="5">
    <source>
        <dbReference type="SAM" id="Coils"/>
    </source>
</evidence>
<dbReference type="Proteomes" id="UP000518752">
    <property type="component" value="Unassembled WGS sequence"/>
</dbReference>
<dbReference type="InterPro" id="IPR015943">
    <property type="entry name" value="WD40/YVTN_repeat-like_dom_sf"/>
</dbReference>
<dbReference type="GO" id="GO:0006364">
    <property type="term" value="P:rRNA processing"/>
    <property type="evidence" value="ECO:0007669"/>
    <property type="project" value="UniProtKB-UniRule"/>
</dbReference>
<evidence type="ECO:0000313" key="8">
    <source>
        <dbReference type="EMBL" id="KAF5372415.1"/>
    </source>
</evidence>
<feature type="compositionally biased region" description="Acidic residues" evidence="6">
    <location>
        <begin position="1457"/>
        <end position="1475"/>
    </location>
</feature>
<feature type="region of interest" description="Disordered" evidence="6">
    <location>
        <begin position="1672"/>
        <end position="1731"/>
    </location>
</feature>
<feature type="compositionally biased region" description="Low complexity" evidence="6">
    <location>
        <begin position="556"/>
        <end position="581"/>
    </location>
</feature>
<feature type="compositionally biased region" description="Basic and acidic residues" evidence="6">
    <location>
        <begin position="682"/>
        <end position="694"/>
    </location>
</feature>
<dbReference type="SMART" id="SM00320">
    <property type="entry name" value="WD40"/>
    <property type="match status" value="4"/>
</dbReference>
<feature type="compositionally biased region" description="Basic and acidic residues" evidence="6">
    <location>
        <begin position="495"/>
        <end position="506"/>
    </location>
</feature>
<feature type="compositionally biased region" description="Polar residues" evidence="6">
    <location>
        <begin position="399"/>
        <end position="415"/>
    </location>
</feature>
<feature type="region of interest" description="Disordered" evidence="6">
    <location>
        <begin position="1350"/>
        <end position="1370"/>
    </location>
</feature>
<sequence length="2424" mass="263975">MLAAAHTDGLCILDQQTLRKPPSFFLSCSSLSLPPVASSWSPDNKNLFIASAKTIHKYSAESNSLVDVLSSEDPIACLAVKDKTSVIFGSADKVHILEIATAKISQTFAVHKNTVNFLSSSSDATLLASTSSDAAYVHNLTLSSHTPLRGLPVSGQLSISACVFHPHTRTRLLLGLGKQLVIYDITRPSVPIKVFSLNEATSSGNITAISCSPFSKTLVAVATAGGTLGLVDLEKEKGLFRTINVQVPIVSLCFSQEGGNIYLGTENGRLLLLDLRALDKPPKSIVLSEPGTRITCLSVQSQTKSVSDGRSKPEISPKITRKPSVTISSVTKPSPARRVVSTSATSKPLSKRAVKNSPSSRKDLPIKKVFSPLRNPLGVSHEGNASLNKDDNGDDDFSLQIQTLSGLRGVSSNSKSAEDNRKLTPAKKETGTSTGRVRDRTSTKITAAAPSDPASVRPSIFSSSRLPPQSQSQSGPGSSPLSMPASRPRPNGAASKKEGSSLSDKRSRVRTVSTSSRVTARAGAPPSALASDEAEAKETKDKAASDRVQDLRRTRTVSSSSLLVPTSSTTNTTSSKSLGLSISATSALGPASTSASGRARAQGTGDSVSMNLKAETKLNLNSTLSTSSSASASARKSPSSSSGLTSGMPGKSGTGTGAGSKTGPATGFGAINKVAVPSTVTKRLEEGGSDSKYEDEYENEGEPEPELELEPESELELELDRLPETPSAASKRRRERAQEERGLSAAAGERRGMRSRTPSLVSSEDEDDNDDGFGEEEKKGEGEEKDRLRDRGLSGGSRAEVGKRTNLNGNMKTKGKGKGRAVLFQDFRDDSDEDDEEAQDGNKNVNKNNKENKRELAGTIRDESSLSLQISPRRPGGGSVGGPTTSTSTSAAGVGGGGNEWGNSPVRHTKSSYPYPYGSPGLNTGSGLGAGSGPGLGQGPSPQDLLRTIVRDILFDFHQETRAEVVGLHLDLVRMGRVWRRELRESVGGLGDELHELREENRIAIRRRGFEPKPAEWMWQLRRWCEILWGVRKKRRRPNGEEYLDSGQYSEEPGVQETMYALWLMCLEDDGCNRLQMQLAGVYEWVEGYVRTGMYSVVDKGWPTPSISNSCAMAVFWYLSSKARLLEELPVNRELITENVFPFLTVSFRYPTAYAPANHFRVPLHLPPDASTPNTPFSIPTPHGPYPIYLDPSQNTVPFPHFDRWTPLTIPLASDAAKLVYFSRRETMQYPVPTMLPRNREDHRERVRQRLIAEANGASVVEFEVETAFRSELPRPTQEDFMEMNEGLLGGEMVEPLSTTTATAPSPPSTSTSSRSPYWSKGGGTALPCAYDRWDDVRRALPSLLVPLPSPASPLSSSSWPSSSSSSSLSFSDADLDAAERIFFAPDGDSRGRTEELAGTGVDETLSSSRRWDTDWWRLRSCRESWDRTVPSTGSDHNAEDNQHQEYGEKHLIDDGTGNDDNDGYEDKDEDDEEMTGASEGDGRAGAGVGSASRTTSTSSASWFWEDENGNECSPTLLNGYPQRGPLYTPGTLNGLWTGRMMIPSEPHLRALLLPPELPISTPALDGVLQQQNTDPAPLDPDVDNENEATTVSGNDELGEGEVASNSNLGGDGEGVISGHESESNQETDGGDPTAQAGYRPDPFNEDTLQLFSVPLYVRLREYAVFSGGRTVPCAADTEDDDGGVEVEEEDAGGEAGADASRSRDSIGQGGEGRGSELTGEDTFDQGISNAWFPHNTSLQMNGNKLTVSVPAKSLPPPRQRRGRRKREEGKDQEYEYVAIDSESLARDIDAGDGDGVENGDDEGTGGNGHTLRRKRGPGTFHDKTTCPGCRARQDALKMLRSDDTSSQTPSSLSSSDDPDLPPYIPSPSTIPLCTGIRDILVTGSTDPRHANAWGNWTWKGRVRKWDGLIGLVREQAGEGPPYGMSTASGGKLFFSGTLVGGRNFIGTWRMAYEDPRLPAWEDDYEDEGASDDDDVVIAVMGSTGSGKSSFIKLLSGDDSVKTGNTIESETIDVRCIEFVDEESGRKVILLDTPGFDDSRDGVTDTDILKKITDFLLKEYDNKRKLNGIIYIHSIASTRFSGQSVRNLRMIKSLCGTETYKNVVILTTFWDDNSAKKMGEEREAELKSKSCLQFAQGGAAFMRHNRTKSSAYKVLEHILTLAPTDVQITKETRIYGKTLEDTKASSILRGEVNALIAKHKAEVAELMNEMKAMRGAYEEMIKEPAKERAEMQNNLNWLEHERVALSEGLTGERKARKALENMLQQERIQLSEATQEMKKALAKEKAESNRLEQERVALFAGLAGEQNARKALENMLQQERVTTEEMKKELAKEKAEMQNKIHCLEQERVALSQRLAGEQNTRKALEDTLQHHKEERIKLEQDWNKRYEDQTKKHTTDLKNMERKFENRDKKASKTTARRAWGFC</sequence>
<feature type="compositionally biased region" description="Gly residues" evidence="6">
    <location>
        <begin position="650"/>
        <end position="660"/>
    </location>
</feature>
<gene>
    <name evidence="8" type="ORF">D9757_011629</name>
</gene>
<evidence type="ECO:0000313" key="9">
    <source>
        <dbReference type="Proteomes" id="UP000518752"/>
    </source>
</evidence>
<feature type="region of interest" description="Disordered" evidence="6">
    <location>
        <begin position="1386"/>
        <end position="1405"/>
    </location>
</feature>
<organism evidence="8 9">
    <name type="scientific">Collybiopsis confluens</name>
    <dbReference type="NCBI Taxonomy" id="2823264"/>
    <lineage>
        <taxon>Eukaryota</taxon>
        <taxon>Fungi</taxon>
        <taxon>Dikarya</taxon>
        <taxon>Basidiomycota</taxon>
        <taxon>Agaricomycotina</taxon>
        <taxon>Agaricomycetes</taxon>
        <taxon>Agaricomycetidae</taxon>
        <taxon>Agaricales</taxon>
        <taxon>Marasmiineae</taxon>
        <taxon>Omphalotaceae</taxon>
        <taxon>Collybiopsis</taxon>
    </lineage>
</organism>
<dbReference type="GO" id="GO:0006261">
    <property type="term" value="P:DNA-templated DNA replication"/>
    <property type="evidence" value="ECO:0007669"/>
    <property type="project" value="TreeGrafter"/>
</dbReference>
<feature type="compositionally biased region" description="Low complexity" evidence="6">
    <location>
        <begin position="510"/>
        <end position="519"/>
    </location>
</feature>
<feature type="compositionally biased region" description="Basic and acidic residues" evidence="6">
    <location>
        <begin position="2390"/>
        <end position="2412"/>
    </location>
</feature>
<dbReference type="InterPro" id="IPR036322">
    <property type="entry name" value="WD40_repeat_dom_sf"/>
</dbReference>
<dbReference type="PANTHER" id="PTHR18763:SF0">
    <property type="entry name" value="WD REPEAT-CONTAINING PROTEIN 18"/>
    <property type="match status" value="1"/>
</dbReference>
<evidence type="ECO:0000256" key="3">
    <source>
        <dbReference type="ARBA" id="ARBA00022737"/>
    </source>
</evidence>
<dbReference type="PANTHER" id="PTHR18763">
    <property type="entry name" value="WD-REPEAT PROTEIN 18"/>
    <property type="match status" value="1"/>
</dbReference>
<feature type="region of interest" description="Disordered" evidence="6">
    <location>
        <begin position="1841"/>
        <end position="1869"/>
    </location>
</feature>
<feature type="compositionally biased region" description="Acidic residues" evidence="6">
    <location>
        <begin position="695"/>
        <end position="717"/>
    </location>
</feature>
<comment type="subunit">
    <text evidence="4">Component of the RIX1 complex, composed of IPI1, RIX1/IPI2 and IPI3 in a 1:2:2 stoichiometry. The complex interacts (via RIX1) with MDN1 (via its hexameric AAA ATPase ring) and the pre-60S ribosome particles.</text>
</comment>
<feature type="region of interest" description="Disordered" evidence="6">
    <location>
        <begin position="1298"/>
        <end position="1320"/>
    </location>
</feature>
<evidence type="ECO:0000256" key="2">
    <source>
        <dbReference type="ARBA" id="ARBA00022574"/>
    </source>
</evidence>
<dbReference type="Gene3D" id="2.130.10.10">
    <property type="entry name" value="YVTN repeat-like/Quinoprotein amine dehydrogenase"/>
    <property type="match status" value="2"/>
</dbReference>
<feature type="compositionally biased region" description="Low complexity" evidence="6">
    <location>
        <begin position="1490"/>
        <end position="1502"/>
    </location>
</feature>
<feature type="compositionally biased region" description="Acidic residues" evidence="6">
    <location>
        <begin position="1677"/>
        <end position="1693"/>
    </location>
</feature>
<dbReference type="Pfam" id="PF01926">
    <property type="entry name" value="MMR_HSR1"/>
    <property type="match status" value="1"/>
</dbReference>
<dbReference type="SUPFAM" id="SSF52540">
    <property type="entry name" value="P-loop containing nucleoside triphosphate hydrolases"/>
    <property type="match status" value="1"/>
</dbReference>
<dbReference type="GO" id="GO:0005656">
    <property type="term" value="C:nuclear pre-replicative complex"/>
    <property type="evidence" value="ECO:0007669"/>
    <property type="project" value="TreeGrafter"/>
</dbReference>
<evidence type="ECO:0000256" key="6">
    <source>
        <dbReference type="SAM" id="MobiDB-lite"/>
    </source>
</evidence>
<comment type="subcellular location">
    <subcellularLocation>
        <location evidence="4">Nucleus</location>
    </subcellularLocation>
</comment>
<feature type="region of interest" description="Disordered" evidence="6">
    <location>
        <begin position="1747"/>
        <end position="1775"/>
    </location>
</feature>
<evidence type="ECO:0000259" key="7">
    <source>
        <dbReference type="Pfam" id="PF01926"/>
    </source>
</evidence>
<evidence type="ECO:0000256" key="4">
    <source>
        <dbReference type="RuleBase" id="RU369067"/>
    </source>
</evidence>
<feature type="region of interest" description="Disordered" evidence="6">
    <location>
        <begin position="924"/>
        <end position="943"/>
    </location>
</feature>
<keyword evidence="4" id="KW-0539">Nucleus</keyword>
<feature type="compositionally biased region" description="Acidic residues" evidence="6">
    <location>
        <begin position="829"/>
        <end position="839"/>
    </location>
</feature>
<feature type="compositionally biased region" description="Low complexity" evidence="6">
    <location>
        <begin position="617"/>
        <end position="649"/>
    </location>
</feature>
<feature type="compositionally biased region" description="Low complexity" evidence="6">
    <location>
        <begin position="882"/>
        <end position="892"/>
    </location>
</feature>
<comment type="similarity">
    <text evidence="1 4">Belongs to the WD repeat IPI3/WDR18 family.</text>
</comment>
<feature type="domain" description="G" evidence="7">
    <location>
        <begin position="1978"/>
        <end position="2057"/>
    </location>
</feature>
<dbReference type="InterPro" id="IPR001680">
    <property type="entry name" value="WD40_rpt"/>
</dbReference>
<feature type="compositionally biased region" description="Gly residues" evidence="6">
    <location>
        <begin position="924"/>
        <end position="938"/>
    </location>
</feature>
<comment type="caution">
    <text evidence="8">The sequence shown here is derived from an EMBL/GenBank/DDBJ whole genome shotgun (WGS) entry which is preliminary data.</text>
</comment>
<feature type="compositionally biased region" description="Basic and acidic residues" evidence="6">
    <location>
        <begin position="848"/>
        <end position="864"/>
    </location>
</feature>
<feature type="compositionally biased region" description="Low complexity" evidence="6">
    <location>
        <begin position="462"/>
        <end position="482"/>
    </location>
</feature>
<dbReference type="OrthoDB" id="5595695at2759"/>
<feature type="coiled-coil region" evidence="5">
    <location>
        <begin position="2189"/>
        <end position="2223"/>
    </location>
</feature>
<keyword evidence="9" id="KW-1185">Reference proteome</keyword>
<feature type="region of interest" description="Disordered" evidence="6">
    <location>
        <begin position="1570"/>
        <end position="1643"/>
    </location>
</feature>
<keyword evidence="3" id="KW-0677">Repeat</keyword>
<keyword evidence="4" id="KW-0698">rRNA processing</keyword>
<dbReference type="EMBL" id="JAACJN010000111">
    <property type="protein sequence ID" value="KAF5372415.1"/>
    <property type="molecule type" value="Genomic_DNA"/>
</dbReference>
<feature type="compositionally biased region" description="Polar residues" evidence="6">
    <location>
        <begin position="582"/>
        <end position="596"/>
    </location>
</feature>
<protein>
    <recommendedName>
        <fullName evidence="4">Pre-rRNA-processing protein IPI3</fullName>
    </recommendedName>
</protein>
<feature type="compositionally biased region" description="Basic and acidic residues" evidence="6">
    <location>
        <begin position="736"/>
        <end position="752"/>
    </location>
</feature>
<keyword evidence="2 4" id="KW-0853">WD repeat</keyword>